<comment type="similarity">
    <text evidence="2">Belongs to the PMEI family.</text>
</comment>
<dbReference type="InterPro" id="IPR035513">
    <property type="entry name" value="Invertase/methylesterase_inhib"/>
</dbReference>
<dbReference type="EMBL" id="MTKT01004293">
    <property type="protein sequence ID" value="OWM71841.1"/>
    <property type="molecule type" value="Genomic_DNA"/>
</dbReference>
<dbReference type="PANTHER" id="PTHR31080:SF207">
    <property type="entry name" value="PECTINESTERASE INHIBITOR 9"/>
    <property type="match status" value="1"/>
</dbReference>
<dbReference type="AlphaFoldDB" id="A0A218WHY9"/>
<reference evidence="7" key="1">
    <citation type="journal article" date="2017" name="Plant J.">
        <title>The pomegranate (Punica granatum L.) genome and the genomics of punicalagin biosynthesis.</title>
        <authorList>
            <person name="Qin G."/>
            <person name="Xu C."/>
            <person name="Ming R."/>
            <person name="Tang H."/>
            <person name="Guyot R."/>
            <person name="Kramer E.M."/>
            <person name="Hu Y."/>
            <person name="Yi X."/>
            <person name="Qi Y."/>
            <person name="Xu X."/>
            <person name="Gao Z."/>
            <person name="Pan H."/>
            <person name="Jian J."/>
            <person name="Tian Y."/>
            <person name="Yue Z."/>
            <person name="Xu Y."/>
        </authorList>
    </citation>
    <scope>NUCLEOTIDE SEQUENCE [LARGE SCALE GENOMIC DNA]</scope>
    <source>
        <strain evidence="7">cv. Dabenzi</strain>
    </source>
</reference>
<comment type="caution">
    <text evidence="5">The sequence shown here is derived from an EMBL/GenBank/DDBJ whole genome shotgun (WGS) entry which is preliminary data.</text>
</comment>
<dbReference type="FunFam" id="1.20.140.40:FF:000005">
    <property type="entry name" value="Pectin methylesterase inhibitor 1"/>
    <property type="match status" value="1"/>
</dbReference>
<dbReference type="InterPro" id="IPR006501">
    <property type="entry name" value="Pectinesterase_inhib_dom"/>
</dbReference>
<keyword evidence="1 3" id="KW-0732">Signal</keyword>
<evidence type="ECO:0000313" key="5">
    <source>
        <dbReference type="EMBL" id="OWM71841.1"/>
    </source>
</evidence>
<keyword evidence="8" id="KW-1185">Reference proteome</keyword>
<dbReference type="OrthoDB" id="1430376at2759"/>
<dbReference type="SUPFAM" id="SSF101148">
    <property type="entry name" value="Plant invertase/pectin methylesterase inhibitor"/>
    <property type="match status" value="1"/>
</dbReference>
<dbReference type="GeneID" id="116215491"/>
<dbReference type="CDD" id="cd15798">
    <property type="entry name" value="PMEI-like_3"/>
    <property type="match status" value="1"/>
</dbReference>
<accession>A0A218WHY9</accession>
<reference evidence="6 8" key="3">
    <citation type="submission" date="2017-11" db="EMBL/GenBank/DDBJ databases">
        <title>De-novo sequencing of pomegranate (Punica granatum L.) genome.</title>
        <authorList>
            <person name="Akparov Z."/>
            <person name="Amiraslanov A."/>
            <person name="Hajiyeva S."/>
            <person name="Abbasov M."/>
            <person name="Kaur K."/>
            <person name="Hamwieh A."/>
            <person name="Solovyev V."/>
            <person name="Salamov A."/>
            <person name="Braich B."/>
            <person name="Kosarev P."/>
            <person name="Mahmoud A."/>
            <person name="Hajiyev E."/>
            <person name="Babayeva S."/>
            <person name="Izzatullayeva V."/>
            <person name="Mammadov A."/>
            <person name="Mammadov A."/>
            <person name="Sharifova S."/>
            <person name="Ojaghi J."/>
            <person name="Eynullazada K."/>
            <person name="Bayramov B."/>
            <person name="Abdulazimova A."/>
            <person name="Shahmuradov I."/>
        </authorList>
    </citation>
    <scope>NUCLEOTIDE SEQUENCE [LARGE SCALE GENOMIC DNA]</scope>
    <source>
        <strain evidence="6">AG2017</strain>
        <strain evidence="8">cv. AG2017</strain>
        <tissue evidence="6">Leaf</tissue>
    </source>
</reference>
<evidence type="ECO:0000313" key="8">
    <source>
        <dbReference type="Proteomes" id="UP000233551"/>
    </source>
</evidence>
<dbReference type="EMBL" id="PGOL01001267">
    <property type="protein sequence ID" value="PKI59517.1"/>
    <property type="molecule type" value="Genomic_DNA"/>
</dbReference>
<dbReference type="Gene3D" id="1.20.140.40">
    <property type="entry name" value="Invertase/pectin methylesterase inhibitor family protein"/>
    <property type="match status" value="1"/>
</dbReference>
<sequence>MAISQYALFTLFLFLVLLSEHLAGAEPTAAAVTARHHPIPTPTDVNFIKSTCMATRYPALCVRSLSGYAAAIRRNDRHLAQAALLVSLSRARSSDSFFSRLARSRGLGPWDHRAVRDCVENLRDTVDQLAQSMRELGRAGREAGQDFEWHMSNVQTWVSAALTDEDTCMDGFSGHAYGNKRLKAVVRRRVVGVAQVTSNALALVNRFASKHRVMGEP</sequence>
<dbReference type="GO" id="GO:0046910">
    <property type="term" value="F:pectinesterase inhibitor activity"/>
    <property type="evidence" value="ECO:0007669"/>
    <property type="project" value="UniProtKB-ARBA"/>
</dbReference>
<dbReference type="Proteomes" id="UP000197138">
    <property type="component" value="Unassembled WGS sequence"/>
</dbReference>
<organism evidence="5 7">
    <name type="scientific">Punica granatum</name>
    <name type="common">Pomegranate</name>
    <dbReference type="NCBI Taxonomy" id="22663"/>
    <lineage>
        <taxon>Eukaryota</taxon>
        <taxon>Viridiplantae</taxon>
        <taxon>Streptophyta</taxon>
        <taxon>Embryophyta</taxon>
        <taxon>Tracheophyta</taxon>
        <taxon>Spermatophyta</taxon>
        <taxon>Magnoliopsida</taxon>
        <taxon>eudicotyledons</taxon>
        <taxon>Gunneridae</taxon>
        <taxon>Pentapetalae</taxon>
        <taxon>rosids</taxon>
        <taxon>malvids</taxon>
        <taxon>Myrtales</taxon>
        <taxon>Lythraceae</taxon>
        <taxon>Punica</taxon>
    </lineage>
</organism>
<protein>
    <recommendedName>
        <fullName evidence="4">Pectinesterase inhibitor domain-containing protein</fullName>
    </recommendedName>
</protein>
<dbReference type="Proteomes" id="UP000233551">
    <property type="component" value="Unassembled WGS sequence"/>
</dbReference>
<evidence type="ECO:0000259" key="4">
    <source>
        <dbReference type="SMART" id="SM00856"/>
    </source>
</evidence>
<proteinExistence type="inferred from homology"/>
<dbReference type="InterPro" id="IPR051955">
    <property type="entry name" value="PME_Inhibitor"/>
</dbReference>
<feature type="chain" id="PRO_5014071685" description="Pectinesterase inhibitor domain-containing protein" evidence="3">
    <location>
        <begin position="26"/>
        <end position="217"/>
    </location>
</feature>
<evidence type="ECO:0000256" key="2">
    <source>
        <dbReference type="ARBA" id="ARBA00038471"/>
    </source>
</evidence>
<feature type="domain" description="Pectinesterase inhibitor" evidence="4">
    <location>
        <begin position="43"/>
        <end position="203"/>
    </location>
</feature>
<dbReference type="PANTHER" id="PTHR31080">
    <property type="entry name" value="PECTINESTERASE INHIBITOR-LIKE"/>
    <property type="match status" value="1"/>
</dbReference>
<feature type="signal peptide" evidence="3">
    <location>
        <begin position="1"/>
        <end position="25"/>
    </location>
</feature>
<dbReference type="Pfam" id="PF04043">
    <property type="entry name" value="PMEI"/>
    <property type="match status" value="1"/>
</dbReference>
<evidence type="ECO:0000256" key="3">
    <source>
        <dbReference type="SAM" id="SignalP"/>
    </source>
</evidence>
<evidence type="ECO:0000313" key="6">
    <source>
        <dbReference type="EMBL" id="PKI59517.1"/>
    </source>
</evidence>
<dbReference type="SMART" id="SM00856">
    <property type="entry name" value="PMEI"/>
    <property type="match status" value="1"/>
</dbReference>
<reference evidence="5" key="2">
    <citation type="submission" date="2017-06" db="EMBL/GenBank/DDBJ databases">
        <title>The pomegranate genome and the genomics of punicalagin biosynthesis.</title>
        <authorList>
            <person name="Xu C."/>
        </authorList>
    </citation>
    <scope>NUCLEOTIDE SEQUENCE [LARGE SCALE GENOMIC DNA]</scope>
    <source>
        <tissue evidence="5">Fresh leaf</tissue>
    </source>
</reference>
<gene>
    <name evidence="5" type="ORF">CDL15_Pgr017724</name>
    <name evidence="6" type="ORF">CRG98_020045</name>
</gene>
<dbReference type="STRING" id="22663.A0A218WHY9"/>
<name>A0A218WHY9_PUNGR</name>
<dbReference type="NCBIfam" id="TIGR01614">
    <property type="entry name" value="PME_inhib"/>
    <property type="match status" value="1"/>
</dbReference>
<evidence type="ECO:0000256" key="1">
    <source>
        <dbReference type="ARBA" id="ARBA00022729"/>
    </source>
</evidence>
<evidence type="ECO:0000313" key="7">
    <source>
        <dbReference type="Proteomes" id="UP000197138"/>
    </source>
</evidence>